<protein>
    <submittedName>
        <fullName evidence="1">Uncharacterized protein</fullName>
    </submittedName>
</protein>
<dbReference type="Proteomes" id="UP000000442">
    <property type="component" value="Chromosome"/>
</dbReference>
<sequence length="66" mass="7654">MELLIIKISTGYLRIKPDEFIEVGLDKASVYPMDHLAHVRELEREAKARGYEAVRIKKLVLTEEDL</sequence>
<reference evidence="1 2" key="1">
    <citation type="journal article" date="2009" name="Environ. Microbiol.">
        <title>Genome sequence of Desulfobacterium autotrophicum HRM2, a marine sulfate reducer oxidizing organic carbon completely to carbon dioxide.</title>
        <authorList>
            <person name="Strittmatter A.W."/>
            <person name="Liesegang H."/>
            <person name="Rabus R."/>
            <person name="Decker I."/>
            <person name="Amann J."/>
            <person name="Andres S."/>
            <person name="Henne A."/>
            <person name="Fricke W.F."/>
            <person name="Martinez-Arias R."/>
            <person name="Bartels D."/>
            <person name="Goesmann A."/>
            <person name="Krause L."/>
            <person name="Puehler A."/>
            <person name="Klenk H.P."/>
            <person name="Richter M."/>
            <person name="Schuler M."/>
            <person name="Gloeckner F.O."/>
            <person name="Meyerdierks A."/>
            <person name="Gottschalk G."/>
            <person name="Amann R."/>
        </authorList>
    </citation>
    <scope>NUCLEOTIDE SEQUENCE [LARGE SCALE GENOMIC DNA]</scope>
    <source>
        <strain evidence="2">ATCC 43914 / DSM 3382 / HRM2</strain>
    </source>
</reference>
<keyword evidence="2" id="KW-1185">Reference proteome</keyword>
<dbReference type="AlphaFoldDB" id="C0QAC5"/>
<evidence type="ECO:0000313" key="1">
    <source>
        <dbReference type="EMBL" id="ACN14710.1"/>
    </source>
</evidence>
<dbReference type="KEGG" id="dat:HRM2_16010"/>
<name>C0QAC5_DESAH</name>
<dbReference type="OrthoDB" id="5432745at2"/>
<dbReference type="eggNOG" id="ENOG5033K69">
    <property type="taxonomic scope" value="Bacteria"/>
</dbReference>
<proteinExistence type="predicted"/>
<organism evidence="1 2">
    <name type="scientific">Desulforapulum autotrophicum (strain ATCC 43914 / DSM 3382 / VKM B-1955 / HRM2)</name>
    <name type="common">Desulfobacterium autotrophicum</name>
    <dbReference type="NCBI Taxonomy" id="177437"/>
    <lineage>
        <taxon>Bacteria</taxon>
        <taxon>Pseudomonadati</taxon>
        <taxon>Thermodesulfobacteriota</taxon>
        <taxon>Desulfobacteria</taxon>
        <taxon>Desulfobacterales</taxon>
        <taxon>Desulfobacteraceae</taxon>
        <taxon>Desulforapulum</taxon>
    </lineage>
</organism>
<gene>
    <name evidence="1" type="ordered locus">HRM2_16010</name>
</gene>
<accession>C0QAC5</accession>
<dbReference type="RefSeq" id="WP_015903497.1">
    <property type="nucleotide sequence ID" value="NC_012108.1"/>
</dbReference>
<evidence type="ECO:0000313" key="2">
    <source>
        <dbReference type="Proteomes" id="UP000000442"/>
    </source>
</evidence>
<dbReference type="STRING" id="177437.HRM2_16010"/>
<dbReference type="EMBL" id="CP001087">
    <property type="protein sequence ID" value="ACN14710.1"/>
    <property type="molecule type" value="Genomic_DNA"/>
</dbReference>
<dbReference type="HOGENOM" id="CLU_2824023_0_0_7"/>